<dbReference type="EMBL" id="JADEXN010000083">
    <property type="protein sequence ID" value="MBE9040425.1"/>
    <property type="molecule type" value="Genomic_DNA"/>
</dbReference>
<dbReference type="SUPFAM" id="SSF53474">
    <property type="entry name" value="alpha/beta-Hydrolases"/>
    <property type="match status" value="1"/>
</dbReference>
<dbReference type="InterPro" id="IPR029058">
    <property type="entry name" value="AB_hydrolase_fold"/>
</dbReference>
<dbReference type="PANTHER" id="PTHR37946:SF1">
    <property type="entry name" value="SLL1969 PROTEIN"/>
    <property type="match status" value="1"/>
</dbReference>
<reference evidence="1" key="1">
    <citation type="submission" date="2020-10" db="EMBL/GenBank/DDBJ databases">
        <authorList>
            <person name="Castelo-Branco R."/>
            <person name="Eusebio N."/>
            <person name="Adriana R."/>
            <person name="Vieira A."/>
            <person name="Brugerolle De Fraissinette N."/>
            <person name="Rezende De Castro R."/>
            <person name="Schneider M.P."/>
            <person name="Vasconcelos V."/>
            <person name="Leao P.N."/>
        </authorList>
    </citation>
    <scope>NUCLEOTIDE SEQUENCE</scope>
    <source>
        <strain evidence="1">LEGE 11467</strain>
    </source>
</reference>
<keyword evidence="2" id="KW-1185">Reference proteome</keyword>
<dbReference type="Gene3D" id="3.40.50.1820">
    <property type="entry name" value="alpha/beta hydrolase"/>
    <property type="match status" value="1"/>
</dbReference>
<accession>A0A928VZB5</accession>
<organism evidence="1 2">
    <name type="scientific">Zarconia navalis LEGE 11467</name>
    <dbReference type="NCBI Taxonomy" id="1828826"/>
    <lineage>
        <taxon>Bacteria</taxon>
        <taxon>Bacillati</taxon>
        <taxon>Cyanobacteriota</taxon>
        <taxon>Cyanophyceae</taxon>
        <taxon>Oscillatoriophycideae</taxon>
        <taxon>Oscillatoriales</taxon>
        <taxon>Oscillatoriales incertae sedis</taxon>
        <taxon>Zarconia</taxon>
        <taxon>Zarconia navalis</taxon>
    </lineage>
</organism>
<gene>
    <name evidence="1" type="ORF">IQ235_06435</name>
</gene>
<evidence type="ECO:0000313" key="2">
    <source>
        <dbReference type="Proteomes" id="UP000621799"/>
    </source>
</evidence>
<sequence>MNTLNLLPDSPRHPVLLVHGFGDTTTLFKTMSAYLQNLGWSVFSFNLTPNNGTLGLERLAQQVATYTAQTFGSQPFDLVGFSMGGIVSRYYLQRLGGIDRVGRFISISSPHHGTWTAYALGRPGCLQMRPNSPFLQDLNRDAPAMLDKIDFTSIWTPYDLMIVPANSSQMNVGEEIKLSVALHAWMVTDLKSLQVVADTLAAPLRRGTGKKRECLDGGS</sequence>
<protein>
    <submittedName>
        <fullName evidence="1">Triacylglycerol lipase</fullName>
    </submittedName>
</protein>
<dbReference type="RefSeq" id="WP_264320671.1">
    <property type="nucleotide sequence ID" value="NZ_JADEXN010000083.1"/>
</dbReference>
<name>A0A928VZB5_9CYAN</name>
<dbReference type="PANTHER" id="PTHR37946">
    <property type="entry name" value="SLL1969 PROTEIN"/>
    <property type="match status" value="1"/>
</dbReference>
<proteinExistence type="predicted"/>
<comment type="caution">
    <text evidence="1">The sequence shown here is derived from an EMBL/GenBank/DDBJ whole genome shotgun (WGS) entry which is preliminary data.</text>
</comment>
<dbReference type="Pfam" id="PF02089">
    <property type="entry name" value="Palm_thioest"/>
    <property type="match status" value="1"/>
</dbReference>
<dbReference type="AlphaFoldDB" id="A0A928VZB5"/>
<dbReference type="Proteomes" id="UP000621799">
    <property type="component" value="Unassembled WGS sequence"/>
</dbReference>
<evidence type="ECO:0000313" key="1">
    <source>
        <dbReference type="EMBL" id="MBE9040425.1"/>
    </source>
</evidence>